<gene>
    <name evidence="3" type="ORF">SAMN05216337_1001465</name>
</gene>
<dbReference type="Pfam" id="PF13400">
    <property type="entry name" value="Tad"/>
    <property type="match status" value="1"/>
</dbReference>
<dbReference type="Proteomes" id="UP000199245">
    <property type="component" value="Unassembled WGS sequence"/>
</dbReference>
<evidence type="ECO:0000256" key="1">
    <source>
        <dbReference type="SAM" id="Phobius"/>
    </source>
</evidence>
<keyword evidence="1" id="KW-1133">Transmembrane helix</keyword>
<keyword evidence="1" id="KW-0472">Membrane</keyword>
<dbReference type="AlphaFoldDB" id="A0A1G6JJ74"/>
<dbReference type="InterPro" id="IPR036465">
    <property type="entry name" value="vWFA_dom_sf"/>
</dbReference>
<dbReference type="EMBL" id="FMZW01000001">
    <property type="protein sequence ID" value="SDC18774.1"/>
    <property type="molecule type" value="Genomic_DNA"/>
</dbReference>
<evidence type="ECO:0000259" key="2">
    <source>
        <dbReference type="Pfam" id="PF13400"/>
    </source>
</evidence>
<dbReference type="SUPFAM" id="SSF53300">
    <property type="entry name" value="vWA-like"/>
    <property type="match status" value="1"/>
</dbReference>
<reference evidence="3 4" key="1">
    <citation type="submission" date="2016-10" db="EMBL/GenBank/DDBJ databases">
        <authorList>
            <person name="de Groot N.N."/>
        </authorList>
    </citation>
    <scope>NUCLEOTIDE SEQUENCE [LARGE SCALE GENOMIC DNA]</scope>
    <source>
        <strain evidence="3 4">R5</strain>
    </source>
</reference>
<dbReference type="Gene3D" id="3.40.50.410">
    <property type="entry name" value="von Willebrand factor, type A domain"/>
    <property type="match status" value="2"/>
</dbReference>
<dbReference type="InterPro" id="IPR028087">
    <property type="entry name" value="Tad_N"/>
</dbReference>
<feature type="transmembrane region" description="Helical" evidence="1">
    <location>
        <begin position="25"/>
        <end position="44"/>
    </location>
</feature>
<protein>
    <submittedName>
        <fullName evidence="3">Flp pilus assembly protein TadG</fullName>
    </submittedName>
</protein>
<organism evidence="3 4">
    <name type="scientific">Bradyrhizobium brasilense</name>
    <dbReference type="NCBI Taxonomy" id="1419277"/>
    <lineage>
        <taxon>Bacteria</taxon>
        <taxon>Pseudomonadati</taxon>
        <taxon>Pseudomonadota</taxon>
        <taxon>Alphaproteobacteria</taxon>
        <taxon>Hyphomicrobiales</taxon>
        <taxon>Nitrobacteraceae</taxon>
        <taxon>Bradyrhizobium</taxon>
    </lineage>
</organism>
<dbReference type="RefSeq" id="WP_092078254.1">
    <property type="nucleotide sequence ID" value="NZ_FMZW01000001.1"/>
</dbReference>
<accession>A0A1G6JJ74</accession>
<keyword evidence="1" id="KW-0812">Transmembrane</keyword>
<sequence length="564" mass="59905">MLGSAISDRVCAVARRFSRANNGNVAVIFTFAMLPLLAFVGAAIDYTRANNARSAMQAALDSTALMLSKDLTMGNITAADIPSKAQTYFTALYTNKDGQGISVTANYTTPTSGAAANILLGGSGHIKSDFMQLAGFPTLGFKSSTTTTWGNTRMRVAMVLDNTGSMAQNGKMAALQSAAKSMIDTLSTYNKQTGDVYVSIIPFSKDVNVDPSNLNQSWLNWTEWEGEPPILKNNYPSGWNTIQAGSDCPFTNKTHGFTCTDRPATVSGARSTSTIPSSGTYAGYICPSMDSGRKLPGKTSIYYNGCYTTVTMPGTTVASGSGASCGSTSNCTCSGSGSSRVCSTPTTYSHLWRGDGTTATAAAAPSHSTWTGCVNDRDQDYDTKNTGPSSGSGTPSTQFYAEQFADCLPGTVTPMSNQWSTLKTQIDNMYPSGNTNQAVGLAWGWLSLNTANPPIAAPPKESNYAYKDYIVLLSDGLNTQNRWSTTQSDIDTRQELLCSNVKADPTSSITIFTIQVNINNADPKSQVLQDCATDGNFQMITSAGQTADAFQNILTQISKLRLAK</sequence>
<evidence type="ECO:0000313" key="3">
    <source>
        <dbReference type="EMBL" id="SDC18774.1"/>
    </source>
</evidence>
<proteinExistence type="predicted"/>
<feature type="domain" description="Putative Flp pilus-assembly TadG-like N-terminal" evidence="2">
    <location>
        <begin position="23"/>
        <end position="65"/>
    </location>
</feature>
<name>A0A1G6JJ74_9BRAD</name>
<evidence type="ECO:0000313" key="4">
    <source>
        <dbReference type="Proteomes" id="UP000199245"/>
    </source>
</evidence>